<comment type="function">
    <text evidence="7 8">Cell wall formation. Catalyzes the addition of glutamate to the nucleotide precursor UDP-N-acetylmuramoyl-L-alanine (UMA).</text>
</comment>
<dbReference type="EC" id="6.3.2.9" evidence="7 8"/>
<feature type="domain" description="Mur ligase central" evidence="10">
    <location>
        <begin position="114"/>
        <end position="285"/>
    </location>
</feature>
<sequence length="449" mass="48294">MSLISSDRVRAVVGLGVSGVSTATFLAKQGLDFFVVDSRDNPPGLDQVKQLCPEERIFTGSLEVLRTLGVTELFVSPGIALAAPILKELAQAGVQMRGDIDLFCDYANAPFIAITGSNAKSTVTTLVNELLLALGKRSIAGGNLGLPALDCLADGMDYYVLELSSFQLETTHALKADVACLLNVSEDHMDRYDDLYGYQRAKQRIYRGCKAAVCNKQDILTAPLLAQDTPVRAFTKGSPDLKEFGLLKDAEGVWLCKGVKRLFNSQDIKLKGEHNYANILAALAVLDVLALPIDAPEVATVLATFAGLPHRCETVREQDGVTYINDSKGTNVGATLAALEGLGNKQAKTIHLLAGGVGKGADFSPLAPALAKFVKHLYVFGKDASKIIDIVPQGTSYSEHVTLDELMEVVKSQVKQGDIVLFSPACASFDQYKNFEARGDHFVELVNKL</sequence>
<keyword evidence="7 8" id="KW-0132">Cell division</keyword>
<dbReference type="InterPro" id="IPR036615">
    <property type="entry name" value="Mur_ligase_C_dom_sf"/>
</dbReference>
<evidence type="ECO:0000256" key="5">
    <source>
        <dbReference type="ARBA" id="ARBA00022741"/>
    </source>
</evidence>
<dbReference type="SUPFAM" id="SSF53244">
    <property type="entry name" value="MurD-like peptide ligases, peptide-binding domain"/>
    <property type="match status" value="1"/>
</dbReference>
<evidence type="ECO:0000256" key="1">
    <source>
        <dbReference type="ARBA" id="ARBA00004496"/>
    </source>
</evidence>
<dbReference type="SUPFAM" id="SSF51984">
    <property type="entry name" value="MurCD N-terminal domain"/>
    <property type="match status" value="1"/>
</dbReference>
<proteinExistence type="inferred from homology"/>
<dbReference type="InterPro" id="IPR005762">
    <property type="entry name" value="MurD"/>
</dbReference>
<evidence type="ECO:0000256" key="6">
    <source>
        <dbReference type="ARBA" id="ARBA00022840"/>
    </source>
</evidence>
<dbReference type="GO" id="GO:0008764">
    <property type="term" value="F:UDP-N-acetylmuramoylalanine-D-glutamate ligase activity"/>
    <property type="evidence" value="ECO:0007669"/>
    <property type="project" value="UniProtKB-UniRule"/>
</dbReference>
<dbReference type="Gene3D" id="3.40.50.720">
    <property type="entry name" value="NAD(P)-binding Rossmann-like Domain"/>
    <property type="match status" value="1"/>
</dbReference>
<dbReference type="GO" id="GO:0005737">
    <property type="term" value="C:cytoplasm"/>
    <property type="evidence" value="ECO:0007669"/>
    <property type="project" value="UniProtKB-SubCell"/>
</dbReference>
<feature type="domain" description="Mur ligase C-terminal" evidence="9">
    <location>
        <begin position="310"/>
        <end position="426"/>
    </location>
</feature>
<evidence type="ECO:0000259" key="10">
    <source>
        <dbReference type="Pfam" id="PF08245"/>
    </source>
</evidence>
<gene>
    <name evidence="7 11" type="primary">murD</name>
    <name evidence="11" type="ORF">MAQ5080_02450</name>
</gene>
<comment type="similarity">
    <text evidence="7">Belongs to the MurCDEF family.</text>
</comment>
<dbReference type="OrthoDB" id="9809796at2"/>
<dbReference type="GO" id="GO:0005524">
    <property type="term" value="F:ATP binding"/>
    <property type="evidence" value="ECO:0007669"/>
    <property type="project" value="UniProtKB-UniRule"/>
</dbReference>
<comment type="subcellular location">
    <subcellularLocation>
        <location evidence="1 7 8">Cytoplasm</location>
    </subcellularLocation>
</comment>
<accession>A0A1A8TKZ0</accession>
<keyword evidence="7 8" id="KW-0961">Cell wall biogenesis/degradation</keyword>
<evidence type="ECO:0000256" key="2">
    <source>
        <dbReference type="ARBA" id="ARBA00004752"/>
    </source>
</evidence>
<evidence type="ECO:0000256" key="7">
    <source>
        <dbReference type="HAMAP-Rule" id="MF_00639"/>
    </source>
</evidence>
<dbReference type="Gene3D" id="3.90.190.20">
    <property type="entry name" value="Mur ligase, C-terminal domain"/>
    <property type="match status" value="1"/>
</dbReference>
<evidence type="ECO:0000313" key="11">
    <source>
        <dbReference type="EMBL" id="SBS33074.1"/>
    </source>
</evidence>
<dbReference type="GO" id="GO:0008360">
    <property type="term" value="P:regulation of cell shape"/>
    <property type="evidence" value="ECO:0007669"/>
    <property type="project" value="UniProtKB-KW"/>
</dbReference>
<keyword evidence="6 7" id="KW-0067">ATP-binding</keyword>
<dbReference type="UniPathway" id="UPA00219"/>
<name>A0A1A8TKZ0_9GAMM</name>
<keyword evidence="3 7" id="KW-0963">Cytoplasm</keyword>
<dbReference type="GO" id="GO:0051301">
    <property type="term" value="P:cell division"/>
    <property type="evidence" value="ECO:0007669"/>
    <property type="project" value="UniProtKB-KW"/>
</dbReference>
<dbReference type="EMBL" id="FLOC01000014">
    <property type="protein sequence ID" value="SBS33074.1"/>
    <property type="molecule type" value="Genomic_DNA"/>
</dbReference>
<keyword evidence="7 8" id="KW-0131">Cell cycle</keyword>
<dbReference type="SUPFAM" id="SSF53623">
    <property type="entry name" value="MurD-like peptide ligases, catalytic domain"/>
    <property type="match status" value="1"/>
</dbReference>
<dbReference type="InterPro" id="IPR013221">
    <property type="entry name" value="Mur_ligase_cen"/>
</dbReference>
<dbReference type="NCBIfam" id="TIGR01087">
    <property type="entry name" value="murD"/>
    <property type="match status" value="1"/>
</dbReference>
<evidence type="ECO:0000256" key="3">
    <source>
        <dbReference type="ARBA" id="ARBA00022490"/>
    </source>
</evidence>
<organism evidence="11 12">
    <name type="scientific">Marinomonas aquimarina</name>
    <dbReference type="NCBI Taxonomy" id="295068"/>
    <lineage>
        <taxon>Bacteria</taxon>
        <taxon>Pseudomonadati</taxon>
        <taxon>Pseudomonadota</taxon>
        <taxon>Gammaproteobacteria</taxon>
        <taxon>Oceanospirillales</taxon>
        <taxon>Oceanospirillaceae</taxon>
        <taxon>Marinomonas</taxon>
    </lineage>
</organism>
<dbReference type="Pfam" id="PF02875">
    <property type="entry name" value="Mur_ligase_C"/>
    <property type="match status" value="1"/>
</dbReference>
<dbReference type="InterPro" id="IPR004101">
    <property type="entry name" value="Mur_ligase_C"/>
</dbReference>
<dbReference type="GO" id="GO:0009252">
    <property type="term" value="P:peptidoglycan biosynthetic process"/>
    <property type="evidence" value="ECO:0007669"/>
    <property type="project" value="UniProtKB-UniRule"/>
</dbReference>
<dbReference type="Proteomes" id="UP000092627">
    <property type="component" value="Unassembled WGS sequence"/>
</dbReference>
<keyword evidence="5 7" id="KW-0547">Nucleotide-binding</keyword>
<reference evidence="11 12" key="1">
    <citation type="submission" date="2016-06" db="EMBL/GenBank/DDBJ databases">
        <authorList>
            <person name="Kjaerup R.B."/>
            <person name="Dalgaard T.S."/>
            <person name="Juul-Madsen H.R."/>
        </authorList>
    </citation>
    <scope>NUCLEOTIDE SEQUENCE [LARGE SCALE GENOMIC DNA]</scope>
    <source>
        <strain evidence="11 12">CECT 5080</strain>
    </source>
</reference>
<dbReference type="Pfam" id="PF21799">
    <property type="entry name" value="MurD-like_N"/>
    <property type="match status" value="1"/>
</dbReference>
<dbReference type="GO" id="GO:0071555">
    <property type="term" value="P:cell wall organization"/>
    <property type="evidence" value="ECO:0007669"/>
    <property type="project" value="UniProtKB-KW"/>
</dbReference>
<dbReference type="PANTHER" id="PTHR43692">
    <property type="entry name" value="UDP-N-ACETYLMURAMOYLALANINE--D-GLUTAMATE LIGASE"/>
    <property type="match status" value="1"/>
</dbReference>
<dbReference type="AlphaFoldDB" id="A0A1A8TKZ0"/>
<keyword evidence="7 8" id="KW-0133">Cell shape</keyword>
<keyword evidence="4 7" id="KW-0436">Ligase</keyword>
<feature type="binding site" evidence="7">
    <location>
        <begin position="116"/>
        <end position="122"/>
    </location>
    <ligand>
        <name>ATP</name>
        <dbReference type="ChEBI" id="CHEBI:30616"/>
    </ligand>
</feature>
<evidence type="ECO:0000259" key="9">
    <source>
        <dbReference type="Pfam" id="PF02875"/>
    </source>
</evidence>
<dbReference type="RefSeq" id="WP_067210608.1">
    <property type="nucleotide sequence ID" value="NZ_FLOC01000014.1"/>
</dbReference>
<protein>
    <recommendedName>
        <fullName evidence="7 8">UDP-N-acetylmuramoylalanine--D-glutamate ligase</fullName>
        <ecNumber evidence="7 8">6.3.2.9</ecNumber>
    </recommendedName>
    <alternativeName>
        <fullName evidence="7">D-glutamic acid-adding enzyme</fullName>
    </alternativeName>
    <alternativeName>
        <fullName evidence="7">UDP-N-acetylmuramoyl-L-alanyl-D-glutamate synthetase</fullName>
    </alternativeName>
</protein>
<dbReference type="InterPro" id="IPR036565">
    <property type="entry name" value="Mur-like_cat_sf"/>
</dbReference>
<comment type="pathway">
    <text evidence="2 7 8">Cell wall biogenesis; peptidoglycan biosynthesis.</text>
</comment>
<dbReference type="Gene3D" id="3.40.1190.10">
    <property type="entry name" value="Mur-like, catalytic domain"/>
    <property type="match status" value="1"/>
</dbReference>
<evidence type="ECO:0000313" key="12">
    <source>
        <dbReference type="Proteomes" id="UP000092627"/>
    </source>
</evidence>
<keyword evidence="12" id="KW-1185">Reference proteome</keyword>
<keyword evidence="7 8" id="KW-0573">Peptidoglycan synthesis</keyword>
<dbReference type="Pfam" id="PF08245">
    <property type="entry name" value="Mur_ligase_M"/>
    <property type="match status" value="1"/>
</dbReference>
<evidence type="ECO:0000256" key="4">
    <source>
        <dbReference type="ARBA" id="ARBA00022598"/>
    </source>
</evidence>
<dbReference type="STRING" id="295068.MAQ5080_02450"/>
<evidence type="ECO:0000256" key="8">
    <source>
        <dbReference type="RuleBase" id="RU003664"/>
    </source>
</evidence>
<comment type="catalytic activity">
    <reaction evidence="7 8">
        <text>UDP-N-acetyl-alpha-D-muramoyl-L-alanine + D-glutamate + ATP = UDP-N-acetyl-alpha-D-muramoyl-L-alanyl-D-glutamate + ADP + phosphate + H(+)</text>
        <dbReference type="Rhea" id="RHEA:16429"/>
        <dbReference type="ChEBI" id="CHEBI:15378"/>
        <dbReference type="ChEBI" id="CHEBI:29986"/>
        <dbReference type="ChEBI" id="CHEBI:30616"/>
        <dbReference type="ChEBI" id="CHEBI:43474"/>
        <dbReference type="ChEBI" id="CHEBI:83898"/>
        <dbReference type="ChEBI" id="CHEBI:83900"/>
        <dbReference type="ChEBI" id="CHEBI:456216"/>
        <dbReference type="EC" id="6.3.2.9"/>
    </reaction>
</comment>
<dbReference type="HAMAP" id="MF_00639">
    <property type="entry name" value="MurD"/>
    <property type="match status" value="1"/>
</dbReference>
<dbReference type="PANTHER" id="PTHR43692:SF1">
    <property type="entry name" value="UDP-N-ACETYLMURAMOYLALANINE--D-GLUTAMATE LIGASE"/>
    <property type="match status" value="1"/>
</dbReference>